<dbReference type="AlphaFoldDB" id="A0A2W4VM25"/>
<organism evidence="3 4">
    <name type="scientific">Shackletoniella antarctica</name>
    <dbReference type="NCBI Taxonomy" id="268115"/>
    <lineage>
        <taxon>Bacteria</taxon>
        <taxon>Bacillati</taxon>
        <taxon>Cyanobacteriota</taxon>
        <taxon>Cyanophyceae</taxon>
        <taxon>Oculatellales</taxon>
        <taxon>Oculatellaceae</taxon>
        <taxon>Shackletoniella</taxon>
    </lineage>
</organism>
<feature type="transmembrane region" description="Helical" evidence="1">
    <location>
        <begin position="130"/>
        <end position="150"/>
    </location>
</feature>
<proteinExistence type="predicted"/>
<keyword evidence="1" id="KW-0472">Membrane</keyword>
<reference evidence="3 4" key="2">
    <citation type="submission" date="2018-06" db="EMBL/GenBank/DDBJ databases">
        <title>Metagenomic assembly of (sub)arctic Cyanobacteria and their associated microbiome from non-axenic cultures.</title>
        <authorList>
            <person name="Baurain D."/>
        </authorList>
    </citation>
    <scope>NUCLEOTIDE SEQUENCE [LARGE SCALE GENOMIC DNA]</scope>
    <source>
        <strain evidence="3">ULC041bin1</strain>
    </source>
</reference>
<evidence type="ECO:0000256" key="1">
    <source>
        <dbReference type="SAM" id="Phobius"/>
    </source>
</evidence>
<keyword evidence="2" id="KW-0732">Signal</keyword>
<protein>
    <recommendedName>
        <fullName evidence="5">Carboxypeptidase regulatory-like domain-containing protein</fullName>
    </recommendedName>
</protein>
<keyword evidence="1" id="KW-1133">Transmembrane helix</keyword>
<reference evidence="4" key="1">
    <citation type="submission" date="2018-04" db="EMBL/GenBank/DDBJ databases">
        <authorList>
            <person name="Cornet L."/>
        </authorList>
    </citation>
    <scope>NUCLEOTIDE SEQUENCE [LARGE SCALE GENOMIC DNA]</scope>
</reference>
<comment type="caution">
    <text evidence="3">The sequence shown here is derived from an EMBL/GenBank/DDBJ whole genome shotgun (WGS) entry which is preliminary data.</text>
</comment>
<accession>A0A2W4VM25</accession>
<sequence>MKRLLFALVICFALAGFPAQAEAHQVETFYTLDNQLEFQSLFSSGEPFAGATVTIHAPNNPDQAWMTTTTDGEGRFSFLPDEAIPGDWEVAIEDADNLSHADYWTVPVGDKGIVYDGISLDSTEDVHYRAATAMMPLAVSIGGALAWLGFTRRRR</sequence>
<evidence type="ECO:0000256" key="2">
    <source>
        <dbReference type="SAM" id="SignalP"/>
    </source>
</evidence>
<evidence type="ECO:0000313" key="4">
    <source>
        <dbReference type="Proteomes" id="UP000249081"/>
    </source>
</evidence>
<feature type="chain" id="PRO_5016143869" description="Carboxypeptidase regulatory-like domain-containing protein" evidence="2">
    <location>
        <begin position="22"/>
        <end position="155"/>
    </location>
</feature>
<dbReference type="SUPFAM" id="SSF49478">
    <property type="entry name" value="Cna protein B-type domain"/>
    <property type="match status" value="1"/>
</dbReference>
<name>A0A2W4VM25_9CYAN</name>
<keyword evidence="1" id="KW-0812">Transmembrane</keyword>
<evidence type="ECO:0000313" key="3">
    <source>
        <dbReference type="EMBL" id="PZO33864.1"/>
    </source>
</evidence>
<dbReference type="EMBL" id="QBMN01000235">
    <property type="protein sequence ID" value="PZO33864.1"/>
    <property type="molecule type" value="Genomic_DNA"/>
</dbReference>
<dbReference type="Proteomes" id="UP000249081">
    <property type="component" value="Unassembled WGS sequence"/>
</dbReference>
<feature type="signal peptide" evidence="2">
    <location>
        <begin position="1"/>
        <end position="21"/>
    </location>
</feature>
<gene>
    <name evidence="3" type="ORF">DCF17_21420</name>
</gene>
<evidence type="ECO:0008006" key="5">
    <source>
        <dbReference type="Google" id="ProtNLM"/>
    </source>
</evidence>